<feature type="transmembrane region" description="Helical" evidence="11">
    <location>
        <begin position="232"/>
        <end position="254"/>
    </location>
</feature>
<accession>A0ABV1NVN1</accession>
<evidence type="ECO:0000256" key="2">
    <source>
        <dbReference type="ARBA" id="ARBA00022448"/>
    </source>
</evidence>
<reference evidence="13 14" key="1">
    <citation type="submission" date="2024-02" db="EMBL/GenBank/DDBJ databases">
        <title>Full genome sequence of Nocardioides kribbensis.</title>
        <authorList>
            <person name="Poletto B.L."/>
            <person name="Silva G."/>
            <person name="Galante D."/>
            <person name="Campos K.R."/>
            <person name="Santos M.B.N."/>
            <person name="Sacchi C.T."/>
        </authorList>
    </citation>
    <scope>NUCLEOTIDE SEQUENCE [LARGE SCALE GENOMIC DNA]</scope>
    <source>
        <strain evidence="13 14">O4R</strain>
    </source>
</reference>
<evidence type="ECO:0000313" key="14">
    <source>
        <dbReference type="Proteomes" id="UP001482520"/>
    </source>
</evidence>
<evidence type="ECO:0000256" key="5">
    <source>
        <dbReference type="ARBA" id="ARBA00022692"/>
    </source>
</evidence>
<feature type="transmembrane region" description="Helical" evidence="11">
    <location>
        <begin position="398"/>
        <end position="428"/>
    </location>
</feature>
<comment type="subcellular location">
    <subcellularLocation>
        <location evidence="1">Cell membrane</location>
        <topology evidence="1">Multi-pass membrane protein</topology>
    </subcellularLocation>
</comment>
<evidence type="ECO:0000256" key="11">
    <source>
        <dbReference type="SAM" id="Phobius"/>
    </source>
</evidence>
<keyword evidence="14" id="KW-1185">Reference proteome</keyword>
<keyword evidence="7 11" id="KW-1133">Transmembrane helix</keyword>
<evidence type="ECO:0000256" key="4">
    <source>
        <dbReference type="ARBA" id="ARBA00022519"/>
    </source>
</evidence>
<dbReference type="Gene3D" id="2.60.40.10">
    <property type="entry name" value="Immunoglobulins"/>
    <property type="match status" value="1"/>
</dbReference>
<name>A0ABV1NVN1_9ACTN</name>
<organism evidence="13 14">
    <name type="scientific">Nocardioides kribbensis</name>
    <dbReference type="NCBI Taxonomy" id="305517"/>
    <lineage>
        <taxon>Bacteria</taxon>
        <taxon>Bacillati</taxon>
        <taxon>Actinomycetota</taxon>
        <taxon>Actinomycetes</taxon>
        <taxon>Propionibacteriales</taxon>
        <taxon>Nocardioidaceae</taxon>
        <taxon>Nocardioides</taxon>
    </lineage>
</organism>
<feature type="region of interest" description="Disordered" evidence="10">
    <location>
        <begin position="27"/>
        <end position="95"/>
    </location>
</feature>
<dbReference type="PANTHER" id="PTHR11795:SF371">
    <property type="entry name" value="HIGH-AFFINITY BRANCHED-CHAIN AMINO ACID TRANSPORT SYSTEM PERMEASE PROTEIN LIVH"/>
    <property type="match status" value="1"/>
</dbReference>
<dbReference type="Pfam" id="PF02653">
    <property type="entry name" value="BPD_transp_2"/>
    <property type="match status" value="1"/>
</dbReference>
<evidence type="ECO:0000256" key="7">
    <source>
        <dbReference type="ARBA" id="ARBA00022989"/>
    </source>
</evidence>
<evidence type="ECO:0000313" key="13">
    <source>
        <dbReference type="EMBL" id="MEQ7846566.1"/>
    </source>
</evidence>
<evidence type="ECO:0000256" key="9">
    <source>
        <dbReference type="ARBA" id="ARBA00037998"/>
    </source>
</evidence>
<feature type="signal peptide" evidence="12">
    <location>
        <begin position="1"/>
        <end position="27"/>
    </location>
</feature>
<dbReference type="SUPFAM" id="SSF49478">
    <property type="entry name" value="Cna protein B-type domain"/>
    <property type="match status" value="1"/>
</dbReference>
<keyword evidence="5 11" id="KW-0812">Transmembrane</keyword>
<evidence type="ECO:0000256" key="1">
    <source>
        <dbReference type="ARBA" id="ARBA00004651"/>
    </source>
</evidence>
<protein>
    <submittedName>
        <fullName evidence="13">SpaA isopeptide-forming pilin-related protein</fullName>
    </submittedName>
</protein>
<dbReference type="CDD" id="cd06582">
    <property type="entry name" value="TM_PBP1_LivH_like"/>
    <property type="match status" value="1"/>
</dbReference>
<feature type="transmembrane region" description="Helical" evidence="11">
    <location>
        <begin position="266"/>
        <end position="287"/>
    </location>
</feature>
<dbReference type="InterPro" id="IPR052157">
    <property type="entry name" value="BCAA_transport_permease"/>
</dbReference>
<gene>
    <name evidence="13" type="ORF">V6R90_04685</name>
</gene>
<evidence type="ECO:0000256" key="12">
    <source>
        <dbReference type="SAM" id="SignalP"/>
    </source>
</evidence>
<evidence type="ECO:0000256" key="8">
    <source>
        <dbReference type="ARBA" id="ARBA00023136"/>
    </source>
</evidence>
<dbReference type="InterPro" id="IPR013783">
    <property type="entry name" value="Ig-like_fold"/>
</dbReference>
<keyword evidence="8 11" id="KW-0472">Membrane</keyword>
<evidence type="ECO:0000256" key="10">
    <source>
        <dbReference type="SAM" id="MobiDB-lite"/>
    </source>
</evidence>
<feature type="transmembrane region" description="Helical" evidence="11">
    <location>
        <begin position="434"/>
        <end position="455"/>
    </location>
</feature>
<feature type="compositionally biased region" description="Low complexity" evidence="10">
    <location>
        <begin position="27"/>
        <end position="61"/>
    </location>
</feature>
<dbReference type="EMBL" id="JBEGDP010000003">
    <property type="protein sequence ID" value="MEQ7846566.1"/>
    <property type="molecule type" value="Genomic_DNA"/>
</dbReference>
<comment type="caution">
    <text evidence="13">The sequence shown here is derived from an EMBL/GenBank/DDBJ whole genome shotgun (WGS) entry which is preliminary data.</text>
</comment>
<sequence length="468" mass="47653">MASRLMALLALVAASLVAVLLPLAAHAGTTSPSPSPSSSPSAESSASPGASPSGDAGAPQSTIGPDETGINVLLTDSSNLDSEGNGTPIPDVGLTVTDESDQEVGEGVTDAEGRAIIAVPAKGTYTVTLDEATLPEGVELDSDTPSSVTVVARLDGPNNFGAFPIGVVAADTATFADKLAAALVSGVKFGLIVALAALGLSLIFGATGLTNFSHGELITLGGISAYVANRTFGLPVIVAGIVAVVVCAAFGWAQDRALWRPLRARGTGLIAMMIVSIGFGLFLRSLYQYFFSSSTKSLSQYTSQARESYGPIALADKELAIILIALVAIAAVCVALMRTRLGKAMRAVSDNPALAASSGMRVDGVISYAWILGTALSGLSGVLLAINSQVNFLMGFKLLLLVFAAVTLGGLGTIWGALFGSMVIGLMVEVGPLFGVPSSIKEVGALVVLILILLIRPQGILGRRERIG</sequence>
<keyword evidence="6" id="KW-0029">Amino-acid transport</keyword>
<feature type="transmembrane region" description="Helical" evidence="11">
    <location>
        <begin position="365"/>
        <end position="386"/>
    </location>
</feature>
<dbReference type="RefSeq" id="WP_349803931.1">
    <property type="nucleotide sequence ID" value="NZ_JBEGDP010000003.1"/>
</dbReference>
<keyword evidence="2" id="KW-0813">Transport</keyword>
<feature type="transmembrane region" description="Helical" evidence="11">
    <location>
        <begin position="189"/>
        <end position="212"/>
    </location>
</feature>
<evidence type="ECO:0000256" key="3">
    <source>
        <dbReference type="ARBA" id="ARBA00022475"/>
    </source>
</evidence>
<feature type="transmembrane region" description="Helical" evidence="11">
    <location>
        <begin position="319"/>
        <end position="337"/>
    </location>
</feature>
<keyword evidence="4" id="KW-0997">Cell inner membrane</keyword>
<keyword evidence="3" id="KW-1003">Cell membrane</keyword>
<dbReference type="Proteomes" id="UP001482520">
    <property type="component" value="Unassembled WGS sequence"/>
</dbReference>
<dbReference type="PANTHER" id="PTHR11795">
    <property type="entry name" value="BRANCHED-CHAIN AMINO ACID TRANSPORT SYSTEM PERMEASE PROTEIN LIVH"/>
    <property type="match status" value="1"/>
</dbReference>
<feature type="chain" id="PRO_5046199642" evidence="12">
    <location>
        <begin position="28"/>
        <end position="468"/>
    </location>
</feature>
<keyword evidence="12" id="KW-0732">Signal</keyword>
<proteinExistence type="inferred from homology"/>
<evidence type="ECO:0000256" key="6">
    <source>
        <dbReference type="ARBA" id="ARBA00022970"/>
    </source>
</evidence>
<comment type="similarity">
    <text evidence="9">Belongs to the binding-protein-dependent transport system permease family. LivHM subfamily.</text>
</comment>
<feature type="compositionally biased region" description="Polar residues" evidence="10">
    <location>
        <begin position="74"/>
        <end position="85"/>
    </location>
</feature>
<dbReference type="InterPro" id="IPR001851">
    <property type="entry name" value="ABC_transp_permease"/>
</dbReference>